<dbReference type="PANTHER" id="PTHR28180">
    <property type="entry name" value="CONSERVED MITOCHONDRIAL PROTEIN-RELATED"/>
    <property type="match status" value="1"/>
</dbReference>
<dbReference type="PANTHER" id="PTHR28180:SF2">
    <property type="entry name" value="PEROXISOMAL PROTEIN 2"/>
    <property type="match status" value="1"/>
</dbReference>
<evidence type="ECO:0000313" key="1">
    <source>
        <dbReference type="EMBL" id="EIW75113.1"/>
    </source>
</evidence>
<dbReference type="EMBL" id="JH711589">
    <property type="protein sequence ID" value="EIW75113.1"/>
    <property type="molecule type" value="Genomic_DNA"/>
</dbReference>
<organism evidence="1 2">
    <name type="scientific">Coniophora puteana (strain RWD-64-598)</name>
    <name type="common">Brown rot fungus</name>
    <dbReference type="NCBI Taxonomy" id="741705"/>
    <lineage>
        <taxon>Eukaryota</taxon>
        <taxon>Fungi</taxon>
        <taxon>Dikarya</taxon>
        <taxon>Basidiomycota</taxon>
        <taxon>Agaricomycotina</taxon>
        <taxon>Agaricomycetes</taxon>
        <taxon>Agaricomycetidae</taxon>
        <taxon>Boletales</taxon>
        <taxon>Coniophorineae</taxon>
        <taxon>Coniophoraceae</taxon>
        <taxon>Coniophora</taxon>
    </lineage>
</organism>
<reference evidence="2" key="1">
    <citation type="journal article" date="2012" name="Science">
        <title>The Paleozoic origin of enzymatic lignin decomposition reconstructed from 31 fungal genomes.</title>
        <authorList>
            <person name="Floudas D."/>
            <person name="Binder M."/>
            <person name="Riley R."/>
            <person name="Barry K."/>
            <person name="Blanchette R.A."/>
            <person name="Henrissat B."/>
            <person name="Martinez A.T."/>
            <person name="Otillar R."/>
            <person name="Spatafora J.W."/>
            <person name="Yadav J.S."/>
            <person name="Aerts A."/>
            <person name="Benoit I."/>
            <person name="Boyd A."/>
            <person name="Carlson A."/>
            <person name="Copeland A."/>
            <person name="Coutinho P.M."/>
            <person name="de Vries R.P."/>
            <person name="Ferreira P."/>
            <person name="Findley K."/>
            <person name="Foster B."/>
            <person name="Gaskell J."/>
            <person name="Glotzer D."/>
            <person name="Gorecki P."/>
            <person name="Heitman J."/>
            <person name="Hesse C."/>
            <person name="Hori C."/>
            <person name="Igarashi K."/>
            <person name="Jurgens J.A."/>
            <person name="Kallen N."/>
            <person name="Kersten P."/>
            <person name="Kohler A."/>
            <person name="Kuees U."/>
            <person name="Kumar T.K.A."/>
            <person name="Kuo A."/>
            <person name="LaButti K."/>
            <person name="Larrondo L.F."/>
            <person name="Lindquist E."/>
            <person name="Ling A."/>
            <person name="Lombard V."/>
            <person name="Lucas S."/>
            <person name="Lundell T."/>
            <person name="Martin R."/>
            <person name="McLaughlin D.J."/>
            <person name="Morgenstern I."/>
            <person name="Morin E."/>
            <person name="Murat C."/>
            <person name="Nagy L.G."/>
            <person name="Nolan M."/>
            <person name="Ohm R.A."/>
            <person name="Patyshakuliyeva A."/>
            <person name="Rokas A."/>
            <person name="Ruiz-Duenas F.J."/>
            <person name="Sabat G."/>
            <person name="Salamov A."/>
            <person name="Samejima M."/>
            <person name="Schmutz J."/>
            <person name="Slot J.C."/>
            <person name="St John F."/>
            <person name="Stenlid J."/>
            <person name="Sun H."/>
            <person name="Sun S."/>
            <person name="Syed K."/>
            <person name="Tsang A."/>
            <person name="Wiebenga A."/>
            <person name="Young D."/>
            <person name="Pisabarro A."/>
            <person name="Eastwood D.C."/>
            <person name="Martin F."/>
            <person name="Cullen D."/>
            <person name="Grigoriev I.V."/>
            <person name="Hibbett D.S."/>
        </authorList>
    </citation>
    <scope>NUCLEOTIDE SEQUENCE [LARGE SCALE GENOMIC DNA]</scope>
    <source>
        <strain evidence="2">RWD-64-598 SS2</strain>
    </source>
</reference>
<dbReference type="AlphaFoldDB" id="A0A5M3M7U5"/>
<dbReference type="InterPro" id="IPR052999">
    <property type="entry name" value="PTS1_Protein"/>
</dbReference>
<dbReference type="Proteomes" id="UP000053558">
    <property type="component" value="Unassembled WGS sequence"/>
</dbReference>
<dbReference type="GeneID" id="19200388"/>
<evidence type="ECO:0000313" key="2">
    <source>
        <dbReference type="Proteomes" id="UP000053558"/>
    </source>
</evidence>
<dbReference type="SUPFAM" id="SSF69118">
    <property type="entry name" value="AhpD-like"/>
    <property type="match status" value="1"/>
</dbReference>
<name>A0A5M3M7U5_CONPW</name>
<dbReference type="KEGG" id="cput:CONPUDRAFT_132044"/>
<dbReference type="OMA" id="WGHLKGA"/>
<dbReference type="RefSeq" id="XP_007774546.1">
    <property type="nucleotide sequence ID" value="XM_007776356.1"/>
</dbReference>
<dbReference type="OrthoDB" id="5537330at2759"/>
<sequence length="251" mass="27552">MSANLNPSPEFLSGLRALYHTNTNLSDLSPKENADSPWYMAAAIAFAAANRPNAVPVVFEYALTTVPKEEHALRLQIARKVRDGVFKAGMICGFPRVINALASLHKATPEELKDKETLRDRSMSVEQATKQGQAYFESTYGDTTAKTQSFLWDIFPDLEYYVTSFAYGFGYAHNSATSPIETSYAMISALIATDMPTQIAWHLAGAVRNGATPGEVRGIRNIAMTVSKEVGVVWKDEVPDVKDEGSVLLDH</sequence>
<protein>
    <recommendedName>
        <fullName evidence="3">Carboxymuconolactone decarboxylase-like domain-containing protein</fullName>
    </recommendedName>
</protein>
<keyword evidence="2" id="KW-1185">Reference proteome</keyword>
<gene>
    <name evidence="1" type="ORF">CONPUDRAFT_132044</name>
</gene>
<comment type="caution">
    <text evidence="1">The sequence shown here is derived from an EMBL/GenBank/DDBJ whole genome shotgun (WGS) entry which is preliminary data.</text>
</comment>
<dbReference type="Gene3D" id="1.20.1290.10">
    <property type="entry name" value="AhpD-like"/>
    <property type="match status" value="1"/>
</dbReference>
<proteinExistence type="predicted"/>
<evidence type="ECO:0008006" key="3">
    <source>
        <dbReference type="Google" id="ProtNLM"/>
    </source>
</evidence>
<dbReference type="InterPro" id="IPR029032">
    <property type="entry name" value="AhpD-like"/>
</dbReference>
<accession>A0A5M3M7U5</accession>